<dbReference type="EMBL" id="ATBP01002867">
    <property type="protein sequence ID" value="ETR65397.1"/>
    <property type="molecule type" value="Genomic_DNA"/>
</dbReference>
<keyword evidence="2" id="KW-0677">Repeat</keyword>
<evidence type="ECO:0000313" key="6">
    <source>
        <dbReference type="EMBL" id="ETR65397.1"/>
    </source>
</evidence>
<keyword evidence="4" id="KW-0406">Ion transport</keyword>
<name>A0A1V1NS38_9BACT</name>
<feature type="non-terminal residue" evidence="6">
    <location>
        <position position="317"/>
    </location>
</feature>
<sequence>TSASIDLGIIEDQCYEFPDEYIALTLTSATITSVANAVVVSPDIYTATIINNDDKPKLSWSASALTVNENSVSFNVTATVDPASCLPVSFSITTGGTAGLYTDYTFSNLSVTIDANQSSLTIPVQLNTTDCYEGGETIVLTINNITNAGEGNTLTQTIYLVEDKPKVKWTNTSPVTISENEMGLTLTVETDSETCIPITIPYSIVSGTATHHSDYTILSYPEPFVITPGLRTASTYLEIYDDNCYEGDENLSLQLNTPTNATLENSGKLDITITENDALPSIKWTTIAQTVDEGCRSVTLSVELTPVSCLPVTITYT</sequence>
<evidence type="ECO:0000259" key="5">
    <source>
        <dbReference type="Pfam" id="PF03160"/>
    </source>
</evidence>
<gene>
    <name evidence="6" type="ORF">OMM_14322</name>
</gene>
<dbReference type="Gene3D" id="2.60.40.2030">
    <property type="match status" value="2"/>
</dbReference>
<keyword evidence="3" id="KW-0106">Calcium</keyword>
<evidence type="ECO:0000256" key="3">
    <source>
        <dbReference type="ARBA" id="ARBA00022837"/>
    </source>
</evidence>
<accession>A0A1V1NS38</accession>
<evidence type="ECO:0000256" key="1">
    <source>
        <dbReference type="ARBA" id="ARBA00022729"/>
    </source>
</evidence>
<evidence type="ECO:0000256" key="2">
    <source>
        <dbReference type="ARBA" id="ARBA00022737"/>
    </source>
</evidence>
<dbReference type="PANTHER" id="PTHR11878">
    <property type="entry name" value="SODIUM/CALCIUM EXCHANGER"/>
    <property type="match status" value="1"/>
</dbReference>
<feature type="domain" description="Calx-beta" evidence="5">
    <location>
        <begin position="52"/>
        <end position="157"/>
    </location>
</feature>
<feature type="domain" description="Calx-beta" evidence="5">
    <location>
        <begin position="173"/>
        <end position="275"/>
    </location>
</feature>
<protein>
    <recommendedName>
        <fullName evidence="5">Calx-beta domain-containing protein</fullName>
    </recommendedName>
</protein>
<feature type="non-terminal residue" evidence="6">
    <location>
        <position position="1"/>
    </location>
</feature>
<dbReference type="SUPFAM" id="SSF141072">
    <property type="entry name" value="CalX-like"/>
    <property type="match status" value="2"/>
</dbReference>
<dbReference type="GO" id="GO:0030001">
    <property type="term" value="P:metal ion transport"/>
    <property type="evidence" value="ECO:0007669"/>
    <property type="project" value="TreeGrafter"/>
</dbReference>
<dbReference type="Proteomes" id="UP000189670">
    <property type="component" value="Unassembled WGS sequence"/>
</dbReference>
<dbReference type="GO" id="GO:0007154">
    <property type="term" value="P:cell communication"/>
    <property type="evidence" value="ECO:0007669"/>
    <property type="project" value="InterPro"/>
</dbReference>
<dbReference type="GO" id="GO:0016020">
    <property type="term" value="C:membrane"/>
    <property type="evidence" value="ECO:0007669"/>
    <property type="project" value="InterPro"/>
</dbReference>
<organism evidence="6 7">
    <name type="scientific">Candidatus Magnetoglobus multicellularis str. Araruama</name>
    <dbReference type="NCBI Taxonomy" id="890399"/>
    <lineage>
        <taxon>Bacteria</taxon>
        <taxon>Pseudomonadati</taxon>
        <taxon>Thermodesulfobacteriota</taxon>
        <taxon>Desulfobacteria</taxon>
        <taxon>Desulfobacterales</taxon>
        <taxon>Desulfobacteraceae</taxon>
        <taxon>Candidatus Magnetoglobus</taxon>
    </lineage>
</organism>
<keyword evidence="1" id="KW-0732">Signal</keyword>
<dbReference type="Pfam" id="PF03160">
    <property type="entry name" value="Calx-beta"/>
    <property type="match status" value="2"/>
</dbReference>
<dbReference type="InterPro" id="IPR051171">
    <property type="entry name" value="CaCA"/>
</dbReference>
<evidence type="ECO:0000313" key="7">
    <source>
        <dbReference type="Proteomes" id="UP000189670"/>
    </source>
</evidence>
<dbReference type="AlphaFoldDB" id="A0A1V1NS38"/>
<evidence type="ECO:0000256" key="4">
    <source>
        <dbReference type="ARBA" id="ARBA00023065"/>
    </source>
</evidence>
<dbReference type="InterPro" id="IPR038081">
    <property type="entry name" value="CalX-like_sf"/>
</dbReference>
<dbReference type="InterPro" id="IPR003644">
    <property type="entry name" value="Calx_beta"/>
</dbReference>
<reference evidence="7" key="1">
    <citation type="submission" date="2012-11" db="EMBL/GenBank/DDBJ databases">
        <authorList>
            <person name="Lucero-Rivera Y.E."/>
            <person name="Tovar-Ramirez D."/>
        </authorList>
    </citation>
    <scope>NUCLEOTIDE SEQUENCE [LARGE SCALE GENOMIC DNA]</scope>
    <source>
        <strain evidence="7">Araruama</strain>
    </source>
</reference>
<proteinExistence type="predicted"/>
<keyword evidence="4" id="KW-0813">Transport</keyword>
<comment type="caution">
    <text evidence="6">The sequence shown here is derived from an EMBL/GenBank/DDBJ whole genome shotgun (WGS) entry which is preliminary data.</text>
</comment>
<dbReference type="PANTHER" id="PTHR11878:SF65">
    <property type="entry name" value="NA_CA-EXCHANGE PROTEIN, ISOFORM G"/>
    <property type="match status" value="1"/>
</dbReference>